<evidence type="ECO:0000313" key="2">
    <source>
        <dbReference type="Proteomes" id="UP000037179"/>
    </source>
</evidence>
<dbReference type="GeneID" id="93375724"/>
<organism evidence="1 2">
    <name type="scientific">Nocardia seriolae</name>
    <dbReference type="NCBI Taxonomy" id="37332"/>
    <lineage>
        <taxon>Bacteria</taxon>
        <taxon>Bacillati</taxon>
        <taxon>Actinomycetota</taxon>
        <taxon>Actinomycetes</taxon>
        <taxon>Mycobacteriales</taxon>
        <taxon>Nocardiaceae</taxon>
        <taxon>Nocardia</taxon>
    </lineage>
</organism>
<keyword evidence="2" id="KW-1185">Reference proteome</keyword>
<reference evidence="1 2" key="2">
    <citation type="journal article" date="2016" name="Genome Announc.">
        <title>Draft Genome Sequence of Erythromycin- and Oxytetracycline-Sensitive Nocardia seriolae Strain U-1 (NBRC 110359).</title>
        <authorList>
            <person name="Imajoh M."/>
            <person name="Sukeda M."/>
            <person name="Shimizu M."/>
            <person name="Yamane J."/>
            <person name="Ohnishi K."/>
            <person name="Oshima S."/>
        </authorList>
    </citation>
    <scope>NUCLEOTIDE SEQUENCE [LARGE SCALE GENOMIC DNA]</scope>
    <source>
        <strain evidence="1 2">U-1</strain>
    </source>
</reference>
<dbReference type="AlphaFoldDB" id="A0ABC9Z5T0"/>
<evidence type="ECO:0000313" key="1">
    <source>
        <dbReference type="EMBL" id="GAP32408.1"/>
    </source>
</evidence>
<dbReference type="Proteomes" id="UP000037179">
    <property type="component" value="Unassembled WGS sequence"/>
</dbReference>
<accession>A0ABC9Z5T0</accession>
<dbReference type="EMBL" id="BBYQ01000156">
    <property type="protein sequence ID" value="GAP32408.1"/>
    <property type="molecule type" value="Genomic_DNA"/>
</dbReference>
<proteinExistence type="predicted"/>
<gene>
    <name evidence="1" type="ORF">NSK11_contig00156-0021</name>
</gene>
<reference evidence="2" key="1">
    <citation type="submission" date="2015-07" db="EMBL/GenBank/DDBJ databases">
        <title>Nocardia seriolae U-1 whole genome shotgun sequence.</title>
        <authorList>
            <person name="Imajoh M."/>
            <person name="Fukumoto Y."/>
            <person name="Sukeda M."/>
            <person name="Yamane J."/>
            <person name="Yamasaki K."/>
            <person name="Shimizu M."/>
            <person name="Ohnishi K."/>
            <person name="Oshima S."/>
        </authorList>
    </citation>
    <scope>NUCLEOTIDE SEQUENCE [LARGE SCALE GENOMIC DNA]</scope>
    <source>
        <strain evidence="2">U-1</strain>
    </source>
</reference>
<name>A0ABC9Z5T0_9NOCA</name>
<protein>
    <submittedName>
        <fullName evidence="1">Uncharacterized protein</fullName>
    </submittedName>
</protein>
<dbReference type="RefSeq" id="WP_033090759.1">
    <property type="nucleotide sequence ID" value="NZ_AP028459.1"/>
</dbReference>
<sequence>MATGSNLDHDRRGCVTLKIVTPAQTEDSAMLSTLAQNVGTLGRDILSIGSAALQFAQDLITAGGTGQGGGTSYPPGQYPLN</sequence>
<comment type="caution">
    <text evidence="1">The sequence shown here is derived from an EMBL/GenBank/DDBJ whole genome shotgun (WGS) entry which is preliminary data.</text>
</comment>